<keyword evidence="2" id="KW-1185">Reference proteome</keyword>
<evidence type="ECO:0000313" key="1">
    <source>
        <dbReference type="EMBL" id="CAI8599574.1"/>
    </source>
</evidence>
<dbReference type="AlphaFoldDB" id="A0AAV0ZRH1"/>
<gene>
    <name evidence="1" type="ORF">VFH_II181240</name>
</gene>
<sequence>MDAIADVVTMAFVEPTILALVGSRLGGRLERKVNGKETFSSSITFEPHIIHLPSIANHLASTHLTILPIPLSKRHPSAIPHAEPHISPSKHPPKYTYTTLLPPFHASYHPQAKLPATSVTKPPSSQLPSIHHILPPTIPTSDLTTSLDFIQVHHLQV</sequence>
<reference evidence="1 2" key="1">
    <citation type="submission" date="2023-01" db="EMBL/GenBank/DDBJ databases">
        <authorList>
            <person name="Kreplak J."/>
        </authorList>
    </citation>
    <scope>NUCLEOTIDE SEQUENCE [LARGE SCALE GENOMIC DNA]</scope>
</reference>
<organism evidence="1 2">
    <name type="scientific">Vicia faba</name>
    <name type="common">Broad bean</name>
    <name type="synonym">Faba vulgaris</name>
    <dbReference type="NCBI Taxonomy" id="3906"/>
    <lineage>
        <taxon>Eukaryota</taxon>
        <taxon>Viridiplantae</taxon>
        <taxon>Streptophyta</taxon>
        <taxon>Embryophyta</taxon>
        <taxon>Tracheophyta</taxon>
        <taxon>Spermatophyta</taxon>
        <taxon>Magnoliopsida</taxon>
        <taxon>eudicotyledons</taxon>
        <taxon>Gunneridae</taxon>
        <taxon>Pentapetalae</taxon>
        <taxon>rosids</taxon>
        <taxon>fabids</taxon>
        <taxon>Fabales</taxon>
        <taxon>Fabaceae</taxon>
        <taxon>Papilionoideae</taxon>
        <taxon>50 kb inversion clade</taxon>
        <taxon>NPAAA clade</taxon>
        <taxon>Hologalegina</taxon>
        <taxon>IRL clade</taxon>
        <taxon>Fabeae</taxon>
        <taxon>Vicia</taxon>
    </lineage>
</organism>
<evidence type="ECO:0000313" key="2">
    <source>
        <dbReference type="Proteomes" id="UP001157006"/>
    </source>
</evidence>
<proteinExistence type="predicted"/>
<dbReference type="Proteomes" id="UP001157006">
    <property type="component" value="Chromosome 2"/>
</dbReference>
<accession>A0AAV0ZRH1</accession>
<dbReference type="EMBL" id="OX451737">
    <property type="protein sequence ID" value="CAI8599574.1"/>
    <property type="molecule type" value="Genomic_DNA"/>
</dbReference>
<name>A0AAV0ZRH1_VICFA</name>
<protein>
    <submittedName>
        <fullName evidence="1">Uncharacterized protein</fullName>
    </submittedName>
</protein>